<evidence type="ECO:0000256" key="1">
    <source>
        <dbReference type="SAM" id="SignalP"/>
    </source>
</evidence>
<feature type="domain" description="SGNH hydrolase-type esterase" evidence="2">
    <location>
        <begin position="36"/>
        <end position="203"/>
    </location>
</feature>
<dbReference type="SUPFAM" id="SSF52266">
    <property type="entry name" value="SGNH hydrolase"/>
    <property type="match status" value="1"/>
</dbReference>
<dbReference type="PANTHER" id="PTHR30383">
    <property type="entry name" value="THIOESTERASE 1/PROTEASE 1/LYSOPHOSPHOLIPASE L1"/>
    <property type="match status" value="1"/>
</dbReference>
<dbReference type="InterPro" id="IPR013830">
    <property type="entry name" value="SGNH_hydro"/>
</dbReference>
<feature type="chain" id="PRO_5012291241" evidence="1">
    <location>
        <begin position="32"/>
        <end position="223"/>
    </location>
</feature>
<evidence type="ECO:0000313" key="3">
    <source>
        <dbReference type="EMBL" id="PBD20777.1"/>
    </source>
</evidence>
<accession>A0A2A3K114</accession>
<evidence type="ECO:0000259" key="2">
    <source>
        <dbReference type="Pfam" id="PF13472"/>
    </source>
</evidence>
<protein>
    <submittedName>
        <fullName evidence="3">Arylesterase</fullName>
    </submittedName>
</protein>
<sequence length="223" mass="23079">MARSLTYGGFAPLSKAAACLAFLLTPLPASALEILALGDSLTQGYGLPAPDGLVPQLQGWLQARGHEVTVINGGVSGDTTAGGLSRVAWSLTPDIDAMIVTLGGNDMMRGIDPASSRSNLDGILKEAQARDLPVLLVGMTAPGNFGPEYKAQFDSIYPELAETYDTLLFADFFAGLRDGGMAPANLGAVMQPDGIHPNAEGVKRVVAALGPSVEALIAEVEDN</sequence>
<feature type="signal peptide" evidence="1">
    <location>
        <begin position="1"/>
        <end position="31"/>
    </location>
</feature>
<dbReference type="Pfam" id="PF13472">
    <property type="entry name" value="Lipase_GDSL_2"/>
    <property type="match status" value="1"/>
</dbReference>
<keyword evidence="1" id="KW-0732">Signal</keyword>
<dbReference type="CDD" id="cd01822">
    <property type="entry name" value="Lysophospholipase_L1_like"/>
    <property type="match status" value="1"/>
</dbReference>
<dbReference type="InterPro" id="IPR036514">
    <property type="entry name" value="SGNH_hydro_sf"/>
</dbReference>
<name>A0A2A3K114_9RHOB</name>
<proteinExistence type="predicted"/>
<dbReference type="EMBL" id="NTHN01000023">
    <property type="protein sequence ID" value="PBD20777.1"/>
    <property type="molecule type" value="Genomic_DNA"/>
</dbReference>
<gene>
    <name evidence="3" type="ORF">CLG85_02265</name>
</gene>
<dbReference type="AlphaFoldDB" id="A0A2A3K114"/>
<dbReference type="GO" id="GO:0004622">
    <property type="term" value="F:phosphatidylcholine lysophospholipase activity"/>
    <property type="evidence" value="ECO:0007669"/>
    <property type="project" value="TreeGrafter"/>
</dbReference>
<dbReference type="Gene3D" id="3.40.50.1110">
    <property type="entry name" value="SGNH hydrolase"/>
    <property type="match status" value="1"/>
</dbReference>
<dbReference type="InterPro" id="IPR051532">
    <property type="entry name" value="Ester_Hydrolysis_Enzymes"/>
</dbReference>
<comment type="caution">
    <text evidence="3">The sequence shown here is derived from an EMBL/GenBank/DDBJ whole genome shotgun (WGS) entry which is preliminary data.</text>
</comment>
<dbReference type="OrthoDB" id="9786188at2"/>
<dbReference type="PANTHER" id="PTHR30383:SF24">
    <property type="entry name" value="THIOESTERASE 1_PROTEASE 1_LYSOPHOSPHOLIPASE L1"/>
    <property type="match status" value="1"/>
</dbReference>
<organism evidence="3">
    <name type="scientific">Alloyangia mangrovi</name>
    <dbReference type="NCBI Taxonomy" id="1779329"/>
    <lineage>
        <taxon>Bacteria</taxon>
        <taxon>Pseudomonadati</taxon>
        <taxon>Pseudomonadota</taxon>
        <taxon>Alphaproteobacteria</taxon>
        <taxon>Rhodobacterales</taxon>
        <taxon>Roseobacteraceae</taxon>
        <taxon>Alloyangia</taxon>
    </lineage>
</organism>
<reference evidence="3" key="1">
    <citation type="submission" date="2017-09" db="EMBL/GenBank/DDBJ databases">
        <title>Yangia sp. SAOS 153D whole genome sequencing.</title>
        <authorList>
            <person name="Verma A."/>
            <person name="Krishnamurthi S."/>
        </authorList>
    </citation>
    <scope>NUCLEOTIDE SEQUENCE [LARGE SCALE GENOMIC DNA]</scope>
    <source>
        <strain evidence="3">SAOS 153D</strain>
    </source>
</reference>